<evidence type="ECO:0000313" key="2">
    <source>
        <dbReference type="EMBL" id="TYO68526.1"/>
    </source>
</evidence>
<protein>
    <submittedName>
        <fullName evidence="2">Class I SAM-dependent methyltransferase</fullName>
    </submittedName>
</protein>
<keyword evidence="2" id="KW-0808">Transferase</keyword>
<dbReference type="GO" id="GO:0008757">
    <property type="term" value="F:S-adenosylmethionine-dependent methyltransferase activity"/>
    <property type="evidence" value="ECO:0007669"/>
    <property type="project" value="InterPro"/>
</dbReference>
<dbReference type="Proteomes" id="UP000324797">
    <property type="component" value="Unassembled WGS sequence"/>
</dbReference>
<dbReference type="InterPro" id="IPR029063">
    <property type="entry name" value="SAM-dependent_MTases_sf"/>
</dbReference>
<dbReference type="SUPFAM" id="SSF53335">
    <property type="entry name" value="S-adenosyl-L-methionine-dependent methyltransferases"/>
    <property type="match status" value="1"/>
</dbReference>
<gene>
    <name evidence="2" type="ORF">FXV83_00085</name>
</gene>
<name>A0A5S4YY35_9BRAD</name>
<dbReference type="InterPro" id="IPR013216">
    <property type="entry name" value="Methyltransf_11"/>
</dbReference>
<dbReference type="RefSeq" id="WP_148736585.1">
    <property type="nucleotide sequence ID" value="NZ_VSTH01000001.1"/>
</dbReference>
<evidence type="ECO:0000313" key="3">
    <source>
        <dbReference type="Proteomes" id="UP000324797"/>
    </source>
</evidence>
<keyword evidence="2" id="KW-0489">Methyltransferase</keyword>
<organism evidence="2 3">
    <name type="scientific">Bradyrhizobium hipponense</name>
    <dbReference type="NCBI Taxonomy" id="2605638"/>
    <lineage>
        <taxon>Bacteria</taxon>
        <taxon>Pseudomonadati</taxon>
        <taxon>Pseudomonadota</taxon>
        <taxon>Alphaproteobacteria</taxon>
        <taxon>Hyphomicrobiales</taxon>
        <taxon>Nitrobacteraceae</taxon>
        <taxon>Bradyrhizobium</taxon>
    </lineage>
</organism>
<proteinExistence type="predicted"/>
<accession>A0A5S4YY35</accession>
<reference evidence="2 3" key="1">
    <citation type="submission" date="2019-08" db="EMBL/GenBank/DDBJ databases">
        <title>Bradyrhizobium hipponensis sp. nov., a rhizobium isolated from a Lupinus angustifolius root nodule in Tunisia.</title>
        <authorList>
            <person name="Off K."/>
            <person name="Rejili M."/>
            <person name="Mars M."/>
            <person name="Brachmann A."/>
            <person name="Marin M."/>
        </authorList>
    </citation>
    <scope>NUCLEOTIDE SEQUENCE [LARGE SCALE GENOMIC DNA]</scope>
    <source>
        <strain evidence="3">aSej3</strain>
    </source>
</reference>
<dbReference type="GO" id="GO:0032259">
    <property type="term" value="P:methylation"/>
    <property type="evidence" value="ECO:0007669"/>
    <property type="project" value="UniProtKB-KW"/>
</dbReference>
<dbReference type="Pfam" id="PF08241">
    <property type="entry name" value="Methyltransf_11"/>
    <property type="match status" value="1"/>
</dbReference>
<dbReference type="AlphaFoldDB" id="A0A5S4YY35"/>
<comment type="caution">
    <text evidence="2">The sequence shown here is derived from an EMBL/GenBank/DDBJ whole genome shotgun (WGS) entry which is preliminary data.</text>
</comment>
<evidence type="ECO:0000259" key="1">
    <source>
        <dbReference type="Pfam" id="PF08241"/>
    </source>
</evidence>
<keyword evidence="3" id="KW-1185">Reference proteome</keyword>
<sequence>MMLFKQAGDNYRERAPHAPLGHRRTGDQRMHVDGALFKAKELLDATLLPVHALRGCPPWSLGYYTRKKRAIVDAIDQNVVRPNAPLPAGFGIGLDERVVEYPWLFSCLRASGQLGKVLDAGSTLNHEYILSRDPLDKADLTLMTLAPEKRCYWHMGYSYVFGDFRKSPFQDALFDTLISISTLEHVGLDNTLLYTNDRSKAESDQFGFSAAMSEFRRIVRPGGRCFVTVPYGQYEDFGWFQLFDAQMLERLINSFGPSTHQVEFFSYRRQGWERATQATVENATAFDPHSGRGRTEDKAGCARAIACIQMTR</sequence>
<dbReference type="Gene3D" id="3.40.50.150">
    <property type="entry name" value="Vaccinia Virus protein VP39"/>
    <property type="match status" value="1"/>
</dbReference>
<feature type="domain" description="Methyltransferase type 11" evidence="1">
    <location>
        <begin position="157"/>
        <end position="227"/>
    </location>
</feature>
<dbReference type="EMBL" id="VSTH01000001">
    <property type="protein sequence ID" value="TYO68526.1"/>
    <property type="molecule type" value="Genomic_DNA"/>
</dbReference>